<reference evidence="1 2" key="1">
    <citation type="submission" date="2014-11" db="EMBL/GenBank/DDBJ databases">
        <authorList>
            <person name="Urmite Genomes Urmite Genomes"/>
        </authorList>
    </citation>
    <scope>NUCLEOTIDE SEQUENCE [LARGE SCALE GENOMIC DNA]</scope>
    <source>
        <strain evidence="1 2">Oc5</strain>
    </source>
</reference>
<gene>
    <name evidence="1" type="ORF">BN997_00509</name>
</gene>
<evidence type="ECO:0000313" key="2">
    <source>
        <dbReference type="Proteomes" id="UP000040453"/>
    </source>
</evidence>
<evidence type="ECO:0000313" key="1">
    <source>
        <dbReference type="EMBL" id="CEI80700.1"/>
    </source>
</evidence>
<dbReference type="EMBL" id="CDGG01000001">
    <property type="protein sequence ID" value="CEI80700.1"/>
    <property type="molecule type" value="Genomic_DNA"/>
</dbReference>
<protein>
    <submittedName>
        <fullName evidence="1">Uncharacterized protein</fullName>
    </submittedName>
</protein>
<dbReference type="Proteomes" id="UP000040453">
    <property type="component" value="Unassembled WGS sequence"/>
</dbReference>
<dbReference type="STRING" id="545501.BN997_00509"/>
<sequence length="51" mass="6334">MKNFFHLYHQTSTQLGRELEESEVIFLKWMYERYTVEEISGRKLNVNRILR</sequence>
<organism evidence="1 2">
    <name type="scientific">Oceanobacillus oncorhynchi</name>
    <dbReference type="NCBI Taxonomy" id="545501"/>
    <lineage>
        <taxon>Bacteria</taxon>
        <taxon>Bacillati</taxon>
        <taxon>Bacillota</taxon>
        <taxon>Bacilli</taxon>
        <taxon>Bacillales</taxon>
        <taxon>Bacillaceae</taxon>
        <taxon>Oceanobacillus</taxon>
    </lineage>
</organism>
<name>A0A0A1M5Y6_9BACI</name>
<proteinExistence type="predicted"/>
<dbReference type="AlphaFoldDB" id="A0A0A1M5Y6"/>
<keyword evidence="2" id="KW-1185">Reference proteome</keyword>
<accession>A0A0A1M5Y6</accession>
<dbReference type="RefSeq" id="WP_175296994.1">
    <property type="nucleotide sequence ID" value="NZ_CAXOIH010000008.1"/>
</dbReference>